<evidence type="ECO:0000256" key="1">
    <source>
        <dbReference type="ARBA" id="ARBA00022737"/>
    </source>
</evidence>
<feature type="domain" description="CNNM transmembrane" evidence="4">
    <location>
        <begin position="3"/>
        <end position="172"/>
    </location>
</feature>
<sequence>MVELPTLLAGVSVTVVLLACSAFFSSSEIAVFSLPDEWIAERADAGDPRAAVLESLRGDPHRLLVTILVGNNVVNVAVSSVVTLLLTSSLPGGIAVAVATVLVSTVVLVFGEIVPKAYGLGNRETWGLRVAGPIRLVERALSPLVTAFDVVTRSIAEAIGGSRDIERLVAEK</sequence>
<evidence type="ECO:0000256" key="3">
    <source>
        <dbReference type="SAM" id="Phobius"/>
    </source>
</evidence>
<feature type="transmembrane region" description="Helical" evidence="3">
    <location>
        <begin position="6"/>
        <end position="24"/>
    </location>
</feature>
<gene>
    <name evidence="5" type="ORF">HUG12_14805</name>
</gene>
<protein>
    <submittedName>
        <fullName evidence="5">DUF21 domain-containing protein</fullName>
    </submittedName>
</protein>
<evidence type="ECO:0000313" key="5">
    <source>
        <dbReference type="EMBL" id="QLG62930.1"/>
    </source>
</evidence>
<dbReference type="PANTHER" id="PTHR22777">
    <property type="entry name" value="HEMOLYSIN-RELATED"/>
    <property type="match status" value="1"/>
</dbReference>
<dbReference type="RefSeq" id="WP_179269515.1">
    <property type="nucleotide sequence ID" value="NZ_CP058579.1"/>
</dbReference>
<dbReference type="InterPro" id="IPR002550">
    <property type="entry name" value="CNNM"/>
</dbReference>
<dbReference type="Pfam" id="PF01595">
    <property type="entry name" value="CNNM"/>
    <property type="match status" value="1"/>
</dbReference>
<feature type="transmembrane region" description="Helical" evidence="3">
    <location>
        <begin position="92"/>
        <end position="114"/>
    </location>
</feature>
<keyword evidence="3" id="KW-0812">Transmembrane</keyword>
<organism evidence="5 6">
    <name type="scientific">Halorarum salinum</name>
    <dbReference type="NCBI Taxonomy" id="2743089"/>
    <lineage>
        <taxon>Archaea</taxon>
        <taxon>Methanobacteriati</taxon>
        <taxon>Methanobacteriota</taxon>
        <taxon>Stenosarchaea group</taxon>
        <taxon>Halobacteria</taxon>
        <taxon>Halobacteriales</taxon>
        <taxon>Haloferacaceae</taxon>
        <taxon>Halorarum</taxon>
    </lineage>
</organism>
<keyword evidence="1" id="KW-0677">Repeat</keyword>
<name>A0A7D5LBX7_9EURY</name>
<dbReference type="Proteomes" id="UP000509626">
    <property type="component" value="Chromosome"/>
</dbReference>
<proteinExistence type="predicted"/>
<dbReference type="PANTHER" id="PTHR22777:SF17">
    <property type="entry name" value="UPF0053 PROTEIN SLL0260"/>
    <property type="match status" value="1"/>
</dbReference>
<dbReference type="KEGG" id="halu:HUG12_14805"/>
<keyword evidence="3" id="KW-1133">Transmembrane helix</keyword>
<keyword evidence="2" id="KW-0129">CBS domain</keyword>
<dbReference type="EMBL" id="CP058579">
    <property type="protein sequence ID" value="QLG62930.1"/>
    <property type="molecule type" value="Genomic_DNA"/>
</dbReference>
<reference evidence="5 6" key="1">
    <citation type="submission" date="2020-06" db="EMBL/GenBank/DDBJ databases">
        <title>NJ-3-1, isolated from saline soil.</title>
        <authorList>
            <person name="Cui H.L."/>
            <person name="Shi X."/>
        </authorList>
    </citation>
    <scope>NUCLEOTIDE SEQUENCE [LARGE SCALE GENOMIC DNA]</scope>
    <source>
        <strain evidence="5 6">NJ-3-1</strain>
    </source>
</reference>
<evidence type="ECO:0000313" key="6">
    <source>
        <dbReference type="Proteomes" id="UP000509626"/>
    </source>
</evidence>
<evidence type="ECO:0000256" key="2">
    <source>
        <dbReference type="ARBA" id="ARBA00023122"/>
    </source>
</evidence>
<dbReference type="PROSITE" id="PS51846">
    <property type="entry name" value="CNNM"/>
    <property type="match status" value="1"/>
</dbReference>
<keyword evidence="6" id="KW-1185">Reference proteome</keyword>
<feature type="transmembrane region" description="Helical" evidence="3">
    <location>
        <begin position="63"/>
        <end position="86"/>
    </location>
</feature>
<evidence type="ECO:0000259" key="4">
    <source>
        <dbReference type="PROSITE" id="PS51846"/>
    </source>
</evidence>
<dbReference type="OrthoDB" id="326790at2157"/>
<dbReference type="GeneID" id="56038754"/>
<accession>A0A7D5LBX7</accession>
<keyword evidence="3" id="KW-0472">Membrane</keyword>
<dbReference type="AlphaFoldDB" id="A0A7D5LBX7"/>